<sequence>MNKVILFYPSFLVNKGEKTLYTDLPLSIIALASQLYNNYDIEVIDERLDHYEEEEIIEKLHDVFMVGISATTSYQILNGLQFAEKVRSYSKKIKIIWGGWHASLMPEETIKHPLVDIVVIGQGEHTITKLAKCIKNNEHLDSVPNIIYKTKDGKCITTYKMVFNSSQIPHSMKDGYKCVDIDRYIHKAWGNQRLLGYESSRGCSSSCSFCSISALYHRKWYGLAAKSIVHDIQWLKDHYHIDALHFFDNNFFVHKKRAMEIAKLFIKNNLKLRWDGTIVTNQFLKLTQQEIEMLKQSGFYRIIVGVESGDEEVLKKINKKHTNKQILELIKRCKEFGLFPSLSFMVGFPWHPEKDTQHTISLIEKIKTLYSETEILLFIFSPYLGTPLYDIAKEYGMLFPSSLGEWSKFTYDKVNTPWVTNQLQKKINRYLSFFGTKKMTNDEQQFYQSFD</sequence>
<dbReference type="InterPro" id="IPR058240">
    <property type="entry name" value="rSAM_sf"/>
</dbReference>
<evidence type="ECO:0000313" key="11">
    <source>
        <dbReference type="Proteomes" id="UP000683246"/>
    </source>
</evidence>
<dbReference type="GO" id="GO:0046872">
    <property type="term" value="F:metal ion binding"/>
    <property type="evidence" value="ECO:0007669"/>
    <property type="project" value="UniProtKB-KW"/>
</dbReference>
<dbReference type="SFLD" id="SFLDG01123">
    <property type="entry name" value="methyltransferase_(Class_B)"/>
    <property type="match status" value="1"/>
</dbReference>
<dbReference type="RefSeq" id="WP_212697345.1">
    <property type="nucleotide sequence ID" value="NZ_CP058649.1"/>
</dbReference>
<dbReference type="PROSITE" id="PS51918">
    <property type="entry name" value="RADICAL_SAM"/>
    <property type="match status" value="1"/>
</dbReference>
<evidence type="ECO:0000256" key="2">
    <source>
        <dbReference type="ARBA" id="ARBA00022603"/>
    </source>
</evidence>
<gene>
    <name evidence="10" type="ORF">HZI73_05975</name>
</gene>
<organism evidence="10 11">
    <name type="scientific">Vallitalea pronyensis</name>
    <dbReference type="NCBI Taxonomy" id="1348613"/>
    <lineage>
        <taxon>Bacteria</taxon>
        <taxon>Bacillati</taxon>
        <taxon>Bacillota</taxon>
        <taxon>Clostridia</taxon>
        <taxon>Lachnospirales</taxon>
        <taxon>Vallitaleaceae</taxon>
        <taxon>Vallitalea</taxon>
    </lineage>
</organism>
<evidence type="ECO:0000259" key="9">
    <source>
        <dbReference type="PROSITE" id="PS51918"/>
    </source>
</evidence>
<evidence type="ECO:0000313" key="10">
    <source>
        <dbReference type="EMBL" id="QUI21875.1"/>
    </source>
</evidence>
<evidence type="ECO:0000259" key="8">
    <source>
        <dbReference type="PROSITE" id="PS51332"/>
    </source>
</evidence>
<dbReference type="GO" id="GO:0051539">
    <property type="term" value="F:4 iron, 4 sulfur cluster binding"/>
    <property type="evidence" value="ECO:0007669"/>
    <property type="project" value="UniProtKB-KW"/>
</dbReference>
<keyword evidence="5" id="KW-0479">Metal-binding</keyword>
<dbReference type="AlphaFoldDB" id="A0A8J8MHR5"/>
<dbReference type="InterPro" id="IPR007197">
    <property type="entry name" value="rSAM"/>
</dbReference>
<evidence type="ECO:0000256" key="3">
    <source>
        <dbReference type="ARBA" id="ARBA00022679"/>
    </source>
</evidence>
<evidence type="ECO:0000256" key="5">
    <source>
        <dbReference type="ARBA" id="ARBA00022723"/>
    </source>
</evidence>
<evidence type="ECO:0000256" key="7">
    <source>
        <dbReference type="ARBA" id="ARBA00023014"/>
    </source>
</evidence>
<dbReference type="InterPro" id="IPR051198">
    <property type="entry name" value="BchE-like"/>
</dbReference>
<dbReference type="PANTHER" id="PTHR43409">
    <property type="entry name" value="ANAEROBIC MAGNESIUM-PROTOPORPHYRIN IX MONOMETHYL ESTER CYCLASE-RELATED"/>
    <property type="match status" value="1"/>
</dbReference>
<name>A0A8J8MHR5_9FIRM</name>
<feature type="domain" description="B12-binding" evidence="8">
    <location>
        <begin position="8"/>
        <end position="141"/>
    </location>
</feature>
<dbReference type="PANTHER" id="PTHR43409:SF7">
    <property type="entry name" value="BLL1977 PROTEIN"/>
    <property type="match status" value="1"/>
</dbReference>
<dbReference type="SUPFAM" id="SSF102114">
    <property type="entry name" value="Radical SAM enzymes"/>
    <property type="match status" value="1"/>
</dbReference>
<keyword evidence="4" id="KW-0949">S-adenosyl-L-methionine</keyword>
<dbReference type="CDD" id="cd02068">
    <property type="entry name" value="radical_SAM_B12_BD"/>
    <property type="match status" value="1"/>
</dbReference>
<comment type="cofactor">
    <cofactor evidence="1">
        <name>[4Fe-4S] cluster</name>
        <dbReference type="ChEBI" id="CHEBI:49883"/>
    </cofactor>
</comment>
<keyword evidence="2" id="KW-0489">Methyltransferase</keyword>
<keyword evidence="7" id="KW-0411">Iron-sulfur</keyword>
<dbReference type="Gene3D" id="3.80.30.20">
    <property type="entry name" value="tm_1862 like domain"/>
    <property type="match status" value="1"/>
</dbReference>
<feature type="domain" description="Radical SAM core" evidence="9">
    <location>
        <begin position="189"/>
        <end position="431"/>
    </location>
</feature>
<dbReference type="InterPro" id="IPR006638">
    <property type="entry name" value="Elp3/MiaA/NifB-like_rSAM"/>
</dbReference>
<dbReference type="InterPro" id="IPR006158">
    <property type="entry name" value="Cobalamin-bd"/>
</dbReference>
<dbReference type="Pfam" id="PF02310">
    <property type="entry name" value="B12-binding"/>
    <property type="match status" value="1"/>
</dbReference>
<evidence type="ECO:0000256" key="4">
    <source>
        <dbReference type="ARBA" id="ARBA00022691"/>
    </source>
</evidence>
<dbReference type="PROSITE" id="PS51332">
    <property type="entry name" value="B12_BINDING"/>
    <property type="match status" value="1"/>
</dbReference>
<dbReference type="GO" id="GO:0031419">
    <property type="term" value="F:cobalamin binding"/>
    <property type="evidence" value="ECO:0007669"/>
    <property type="project" value="InterPro"/>
</dbReference>
<evidence type="ECO:0000256" key="1">
    <source>
        <dbReference type="ARBA" id="ARBA00001966"/>
    </source>
</evidence>
<accession>A0A8J8MHR5</accession>
<dbReference type="SMART" id="SM00729">
    <property type="entry name" value="Elp3"/>
    <property type="match status" value="1"/>
</dbReference>
<dbReference type="InterPro" id="IPR034466">
    <property type="entry name" value="Methyltransferase_Class_B"/>
</dbReference>
<keyword evidence="6" id="KW-0408">Iron</keyword>
<protein>
    <submittedName>
        <fullName evidence="10">B12-binding domain-containing radical SAM protein</fullName>
    </submittedName>
</protein>
<reference evidence="10" key="1">
    <citation type="submission" date="2020-07" db="EMBL/GenBank/DDBJ databases">
        <title>Vallitalea pronyensis genome.</title>
        <authorList>
            <person name="Postec A."/>
        </authorList>
    </citation>
    <scope>NUCLEOTIDE SEQUENCE</scope>
    <source>
        <strain evidence="10">FatNI3</strain>
    </source>
</reference>
<dbReference type="GO" id="GO:0003824">
    <property type="term" value="F:catalytic activity"/>
    <property type="evidence" value="ECO:0007669"/>
    <property type="project" value="InterPro"/>
</dbReference>
<proteinExistence type="predicted"/>
<evidence type="ECO:0000256" key="6">
    <source>
        <dbReference type="ARBA" id="ARBA00023004"/>
    </source>
</evidence>
<dbReference type="SFLD" id="SFLDG01082">
    <property type="entry name" value="B12-binding_domain_containing"/>
    <property type="match status" value="1"/>
</dbReference>
<keyword evidence="3" id="KW-0808">Transferase</keyword>
<dbReference type="SFLD" id="SFLDS00029">
    <property type="entry name" value="Radical_SAM"/>
    <property type="match status" value="1"/>
</dbReference>
<dbReference type="InterPro" id="IPR023404">
    <property type="entry name" value="rSAM_horseshoe"/>
</dbReference>
<keyword evidence="11" id="KW-1185">Reference proteome</keyword>
<dbReference type="Gene3D" id="3.40.50.280">
    <property type="entry name" value="Cobalamin-binding domain"/>
    <property type="match status" value="1"/>
</dbReference>
<dbReference type="CDD" id="cd01335">
    <property type="entry name" value="Radical_SAM"/>
    <property type="match status" value="1"/>
</dbReference>
<dbReference type="KEGG" id="vpy:HZI73_05975"/>
<dbReference type="Proteomes" id="UP000683246">
    <property type="component" value="Chromosome"/>
</dbReference>
<dbReference type="Pfam" id="PF04055">
    <property type="entry name" value="Radical_SAM"/>
    <property type="match status" value="1"/>
</dbReference>
<dbReference type="EMBL" id="CP058649">
    <property type="protein sequence ID" value="QUI21875.1"/>
    <property type="molecule type" value="Genomic_DNA"/>
</dbReference>